<keyword evidence="2" id="KW-1185">Reference proteome</keyword>
<dbReference type="EMBL" id="CM041003">
    <property type="protein sequence ID" value="MCJ8749443.1"/>
    <property type="molecule type" value="Genomic_DNA"/>
</dbReference>
<gene>
    <name evidence="1" type="ORF">PDJAM_G00176260</name>
</gene>
<reference evidence="1" key="1">
    <citation type="submission" date="2020-02" db="EMBL/GenBank/DDBJ databases">
        <title>Genome sequencing of the panga catfish, Pangasius djambal.</title>
        <authorList>
            <person name="Wen M."/>
            <person name="Zahm M."/>
            <person name="Roques C."/>
            <person name="Cabau C."/>
            <person name="Klopp C."/>
            <person name="Donnadieu C."/>
            <person name="Jouanno E."/>
            <person name="Avarre J.-C."/>
            <person name="Campet M."/>
            <person name="Ha T."/>
            <person name="Dugue R."/>
            <person name="Lampietro C."/>
            <person name="Louis A."/>
            <person name="Herpin A."/>
            <person name="Echchiki A."/>
            <person name="Berthelot C."/>
            <person name="Parey E."/>
            <person name="Roest-Crollius H."/>
            <person name="Braasch I."/>
            <person name="Postlethwait J.H."/>
            <person name="Bobe J."/>
            <person name="Montfort J."/>
            <person name="Bouchez O."/>
            <person name="Begum T."/>
            <person name="Schartl M."/>
            <person name="Gustiano R."/>
            <person name="Guiguen Y."/>
        </authorList>
    </citation>
    <scope>NUCLEOTIDE SEQUENCE</scope>
    <source>
        <strain evidence="1">Pdj_M5554</strain>
    </source>
</reference>
<proteinExistence type="predicted"/>
<comment type="caution">
    <text evidence="1">The sequence shown here is derived from an EMBL/GenBank/DDBJ whole genome shotgun (WGS) entry which is preliminary data.</text>
</comment>
<sequence>MDIAIDDVSILNGPCPPHGLCDFEMDLCYWVNSALSIHSVAWSWTSGVSASLFAPQVDHTTNSNLGHYMAFDTKHSTYEQIAYLQSELMQPTDHACLEFWYHMDMWHAIAARSSRSLASLPFPHSSSRYRETAKRKLLCLENVKSQLDLRPLQSADTGDSFLKREVNISLQKTSPYEPVYVEHLLYNELLPWKRLSVTLCDFVSFMFADVVSSVISVSAGVFV</sequence>
<dbReference type="Proteomes" id="UP000830395">
    <property type="component" value="Chromosome 29"/>
</dbReference>
<name>A0ACC5ZMQ4_9TELE</name>
<evidence type="ECO:0000313" key="2">
    <source>
        <dbReference type="Proteomes" id="UP000830395"/>
    </source>
</evidence>
<accession>A0ACC5ZMQ4</accession>
<protein>
    <submittedName>
        <fullName evidence="1">Uncharacterized protein</fullName>
    </submittedName>
</protein>
<organism evidence="1 2">
    <name type="scientific">Pangasius djambal</name>
    <dbReference type="NCBI Taxonomy" id="1691987"/>
    <lineage>
        <taxon>Eukaryota</taxon>
        <taxon>Metazoa</taxon>
        <taxon>Chordata</taxon>
        <taxon>Craniata</taxon>
        <taxon>Vertebrata</taxon>
        <taxon>Euteleostomi</taxon>
        <taxon>Actinopterygii</taxon>
        <taxon>Neopterygii</taxon>
        <taxon>Teleostei</taxon>
        <taxon>Ostariophysi</taxon>
        <taxon>Siluriformes</taxon>
        <taxon>Pangasiidae</taxon>
        <taxon>Pangasius</taxon>
    </lineage>
</organism>
<evidence type="ECO:0000313" key="1">
    <source>
        <dbReference type="EMBL" id="MCJ8749443.1"/>
    </source>
</evidence>